<dbReference type="Pfam" id="PF09423">
    <property type="entry name" value="PhoD"/>
    <property type="match status" value="1"/>
</dbReference>
<dbReference type="Proteomes" id="UP001238603">
    <property type="component" value="Unassembled WGS sequence"/>
</dbReference>
<dbReference type="InterPro" id="IPR029052">
    <property type="entry name" value="Metallo-depent_PP-like"/>
</dbReference>
<evidence type="ECO:0000313" key="3">
    <source>
        <dbReference type="Proteomes" id="UP001238603"/>
    </source>
</evidence>
<protein>
    <submittedName>
        <fullName evidence="2">Alkaline phosphatase D family protein</fullName>
    </submittedName>
</protein>
<feature type="domain" description="PhoD-like phosphatase metallophosphatase" evidence="1">
    <location>
        <begin position="213"/>
        <end position="436"/>
    </location>
</feature>
<comment type="caution">
    <text evidence="2">The sequence shown here is derived from an EMBL/GenBank/DDBJ whole genome shotgun (WGS) entry which is preliminary data.</text>
</comment>
<dbReference type="InterPro" id="IPR038607">
    <property type="entry name" value="PhoD-like_sf"/>
</dbReference>
<proteinExistence type="predicted"/>
<gene>
    <name evidence="2" type="ORF">QRD43_00405</name>
</gene>
<accession>A0ABT7LBW6</accession>
<dbReference type="RefSeq" id="WP_285980488.1">
    <property type="nucleotide sequence ID" value="NZ_JASVDS010000001.1"/>
</dbReference>
<evidence type="ECO:0000259" key="1">
    <source>
        <dbReference type="Pfam" id="PF09423"/>
    </source>
</evidence>
<dbReference type="InterPro" id="IPR052900">
    <property type="entry name" value="Phospholipid_Metab_Enz"/>
</dbReference>
<name>A0ABT7LBW6_9BURK</name>
<dbReference type="PANTHER" id="PTHR43606:SF2">
    <property type="entry name" value="ALKALINE PHOSPHATASE FAMILY PROTEIN (AFU_ORTHOLOGUE AFUA_5G03860)"/>
    <property type="match status" value="1"/>
</dbReference>
<dbReference type="SUPFAM" id="SSF56300">
    <property type="entry name" value="Metallo-dependent phosphatases"/>
    <property type="match status" value="1"/>
</dbReference>
<evidence type="ECO:0000313" key="2">
    <source>
        <dbReference type="EMBL" id="MDL5030348.1"/>
    </source>
</evidence>
<keyword evidence="3" id="KW-1185">Reference proteome</keyword>
<organism evidence="2 3">
    <name type="scientific">Roseateles subflavus</name>
    <dbReference type="NCBI Taxonomy" id="3053353"/>
    <lineage>
        <taxon>Bacteria</taxon>
        <taxon>Pseudomonadati</taxon>
        <taxon>Pseudomonadota</taxon>
        <taxon>Betaproteobacteria</taxon>
        <taxon>Burkholderiales</taxon>
        <taxon>Sphaerotilaceae</taxon>
        <taxon>Roseateles</taxon>
    </lineage>
</organism>
<reference evidence="2 3" key="1">
    <citation type="submission" date="2023-06" db="EMBL/GenBank/DDBJ databases">
        <title>Pelomonas sp. APW6 16S ribosomal RNA gene genome sequencing and assembly.</title>
        <authorList>
            <person name="Woo H."/>
        </authorList>
    </citation>
    <scope>NUCLEOTIDE SEQUENCE [LARGE SCALE GENOMIC DNA]</scope>
    <source>
        <strain evidence="2 3">APW6</strain>
    </source>
</reference>
<dbReference type="EMBL" id="JASVDS010000001">
    <property type="protein sequence ID" value="MDL5030348.1"/>
    <property type="molecule type" value="Genomic_DNA"/>
</dbReference>
<dbReference type="Gene3D" id="3.60.21.70">
    <property type="entry name" value="PhoD-like phosphatase"/>
    <property type="match status" value="1"/>
</dbReference>
<sequence>MSRRTDLHPPVEPRCAWPPLHRVERRQEGDALALLTALRPELGWPREWAWLPVRETASGYEALDPALPLHRQVRRRDFELAGQAHPGEALRCRLPLDELPDAPGTGLLCLLLYADVRGQWVESARHAATAEDELEAALQAALAMGATSLRHAFVTRPEPDEAAAREEGLSFILAACQYPPGLLDARQGAEQDPRRAGPVDAALARMVDFTRHTAEGRACSLLLIAGDEIYADASGGLADAHNSVERYTRAYQQFKAGLVRHLPPTLERIVHAPDDHEIEDNWGPVQRRDGREDGGPWIDAARAAAWAARWEPGEREGLHRHFWHRFDWRGVRFFVADARLEREPRPQSRLMSARIMGEAQWRALQDWLAQPDERPRVVLSGSLLLPRRRSVAEYPGAAAASDAFDGFPASQHDLLRALWTQGTNDVVFLSGDEHRSGYATAWVGVDDGHGGLRTDQPRVRLLSLHSSALHAPWPFSVTEQEAFQVPDSFALMPERGDEPAPAGPPLRCLVTDWADHPGDGFAVIRMRAGRIEVAFDRTDAPPRFAAWETASR</sequence>
<dbReference type="InterPro" id="IPR018946">
    <property type="entry name" value="PhoD-like_MPP"/>
</dbReference>
<dbReference type="PANTHER" id="PTHR43606">
    <property type="entry name" value="PHOSPHATASE, PUTATIVE (AFU_ORTHOLOGUE AFUA_6G08710)-RELATED"/>
    <property type="match status" value="1"/>
</dbReference>